<protein>
    <submittedName>
        <fullName evidence="1">Uncharacterized protein</fullName>
    </submittedName>
</protein>
<evidence type="ECO:0000313" key="1">
    <source>
        <dbReference type="EMBL" id="MDN0074474.1"/>
    </source>
</evidence>
<gene>
    <name evidence="1" type="ORF">QU481_06135</name>
</gene>
<dbReference type="Proteomes" id="UP001168540">
    <property type="component" value="Unassembled WGS sequence"/>
</dbReference>
<dbReference type="RefSeq" id="WP_289829045.1">
    <property type="nucleotide sequence ID" value="NZ_JAUEDK010000007.1"/>
</dbReference>
<sequence>MSPWHYSPLLSRPDLPAGQDEHLSLNRLLLAERRLLLSRLSTDSVATPRGPAPLGLLRRLWCWLNGGRV</sequence>
<evidence type="ECO:0000313" key="2">
    <source>
        <dbReference type="Proteomes" id="UP001168540"/>
    </source>
</evidence>
<reference evidence="1" key="1">
    <citation type="submission" date="2023-06" db="EMBL/GenBank/DDBJ databases">
        <authorList>
            <person name="Zhang S."/>
        </authorList>
    </citation>
    <scope>NUCLEOTIDE SEQUENCE</scope>
    <source>
        <strain evidence="1">SG2303</strain>
    </source>
</reference>
<comment type="caution">
    <text evidence="1">The sequence shown here is derived from an EMBL/GenBank/DDBJ whole genome shotgun (WGS) entry which is preliminary data.</text>
</comment>
<proteinExistence type="predicted"/>
<dbReference type="EMBL" id="JAUEDK010000007">
    <property type="protein sequence ID" value="MDN0074474.1"/>
    <property type="molecule type" value="Genomic_DNA"/>
</dbReference>
<organism evidence="1 2">
    <name type="scientific">Crenobacter oryzisoli</name>
    <dbReference type="NCBI Taxonomy" id="3056844"/>
    <lineage>
        <taxon>Bacteria</taxon>
        <taxon>Pseudomonadati</taxon>
        <taxon>Pseudomonadota</taxon>
        <taxon>Betaproteobacteria</taxon>
        <taxon>Neisseriales</taxon>
        <taxon>Neisseriaceae</taxon>
        <taxon>Crenobacter</taxon>
    </lineage>
</organism>
<keyword evidence="2" id="KW-1185">Reference proteome</keyword>
<name>A0ABT7XL12_9NEIS</name>
<accession>A0ABT7XL12</accession>